<evidence type="ECO:0000313" key="3">
    <source>
        <dbReference type="Proteomes" id="UP001501303"/>
    </source>
</evidence>
<reference evidence="2 3" key="1">
    <citation type="journal article" date="2019" name="Int. J. Syst. Evol. Microbiol.">
        <title>The Global Catalogue of Microorganisms (GCM) 10K type strain sequencing project: providing services to taxonomists for standard genome sequencing and annotation.</title>
        <authorList>
            <consortium name="The Broad Institute Genomics Platform"/>
            <consortium name="The Broad Institute Genome Sequencing Center for Infectious Disease"/>
            <person name="Wu L."/>
            <person name="Ma J."/>
        </authorList>
    </citation>
    <scope>NUCLEOTIDE SEQUENCE [LARGE SCALE GENOMIC DNA]</scope>
    <source>
        <strain evidence="2 3">JCM 13581</strain>
    </source>
</reference>
<dbReference type="RefSeq" id="WP_344266690.1">
    <property type="nucleotide sequence ID" value="NZ_BAAAMJ010000084.1"/>
</dbReference>
<dbReference type="Pfam" id="PF25232">
    <property type="entry name" value="DUF7848"/>
    <property type="match status" value="1"/>
</dbReference>
<evidence type="ECO:0000313" key="2">
    <source>
        <dbReference type="EMBL" id="GAA1935394.1"/>
    </source>
</evidence>
<evidence type="ECO:0000259" key="1">
    <source>
        <dbReference type="Pfam" id="PF25232"/>
    </source>
</evidence>
<keyword evidence="3" id="KW-1185">Reference proteome</keyword>
<sequence length="97" mass="11084">MTAPVNFTPAARKGDEPCGRRRSYRFREHHIVADEEPDAEPLSFSAECAVCEQFGPEEETSEAAGAWIVRHLKANPEHLTYRERLIRPLRAVPGRWL</sequence>
<feature type="domain" description="DUF7848" evidence="1">
    <location>
        <begin position="20"/>
        <end position="96"/>
    </location>
</feature>
<dbReference type="Proteomes" id="UP001501303">
    <property type="component" value="Unassembled WGS sequence"/>
</dbReference>
<comment type="caution">
    <text evidence="2">The sequence shown here is derived from an EMBL/GenBank/DDBJ whole genome shotgun (WGS) entry which is preliminary data.</text>
</comment>
<organism evidence="2 3">
    <name type="scientific">Streptomyces sodiiphilus</name>
    <dbReference type="NCBI Taxonomy" id="226217"/>
    <lineage>
        <taxon>Bacteria</taxon>
        <taxon>Bacillati</taxon>
        <taxon>Actinomycetota</taxon>
        <taxon>Actinomycetes</taxon>
        <taxon>Kitasatosporales</taxon>
        <taxon>Streptomycetaceae</taxon>
        <taxon>Streptomyces</taxon>
    </lineage>
</organism>
<proteinExistence type="predicted"/>
<gene>
    <name evidence="2" type="ORF">GCM10009716_48020</name>
</gene>
<dbReference type="InterPro" id="IPR057170">
    <property type="entry name" value="DUF7848"/>
</dbReference>
<protein>
    <recommendedName>
        <fullName evidence="1">DUF7848 domain-containing protein</fullName>
    </recommendedName>
</protein>
<dbReference type="EMBL" id="BAAAMJ010000084">
    <property type="protein sequence ID" value="GAA1935394.1"/>
    <property type="molecule type" value="Genomic_DNA"/>
</dbReference>
<name>A0ABN2PZ46_9ACTN</name>
<accession>A0ABN2PZ46</accession>